<accession>A0A9X2JK22</accession>
<dbReference type="GO" id="GO:0005737">
    <property type="term" value="C:cytoplasm"/>
    <property type="evidence" value="ECO:0007669"/>
    <property type="project" value="UniProtKB-SubCell"/>
</dbReference>
<evidence type="ECO:0000256" key="3">
    <source>
        <dbReference type="ARBA" id="ARBA00009141"/>
    </source>
</evidence>
<keyword evidence="11" id="KW-0119">Carbohydrate metabolism</keyword>
<evidence type="ECO:0000256" key="8">
    <source>
        <dbReference type="ARBA" id="ARBA00022989"/>
    </source>
</evidence>
<evidence type="ECO:0000256" key="1">
    <source>
        <dbReference type="ARBA" id="ARBA00004115"/>
    </source>
</evidence>
<feature type="domain" description="Malectin" evidence="13">
    <location>
        <begin position="1785"/>
        <end position="1919"/>
    </location>
</feature>
<evidence type="ECO:0000256" key="11">
    <source>
        <dbReference type="ARBA" id="ARBA00023277"/>
    </source>
</evidence>
<dbReference type="InterPro" id="IPR013783">
    <property type="entry name" value="Ig-like_fold"/>
</dbReference>
<dbReference type="Pfam" id="PF15780">
    <property type="entry name" value="ASH"/>
    <property type="match status" value="1"/>
</dbReference>
<dbReference type="Gene3D" id="2.120.10.30">
    <property type="entry name" value="TolB, C-terminal domain"/>
    <property type="match status" value="1"/>
</dbReference>
<dbReference type="Proteomes" id="UP001155241">
    <property type="component" value="Unassembled WGS sequence"/>
</dbReference>
<comment type="similarity">
    <text evidence="3">Belongs to the malectin family.</text>
</comment>
<dbReference type="EMBL" id="JAMXLR010000092">
    <property type="protein sequence ID" value="MCO6047518.1"/>
    <property type="molecule type" value="Genomic_DNA"/>
</dbReference>
<protein>
    <submittedName>
        <fullName evidence="15">Malectin domain-containing carbohydrate-binding protein</fullName>
    </submittedName>
</protein>
<feature type="region of interest" description="Disordered" evidence="12">
    <location>
        <begin position="337"/>
        <end position="379"/>
    </location>
</feature>
<comment type="caution">
    <text evidence="15">The sequence shown here is derived from an EMBL/GenBank/DDBJ whole genome shotgun (WGS) entry which is preliminary data.</text>
</comment>
<dbReference type="Gene3D" id="2.60.120.430">
    <property type="entry name" value="Galactose-binding lectin"/>
    <property type="match status" value="4"/>
</dbReference>
<proteinExistence type="inferred from homology"/>
<organism evidence="15 16">
    <name type="scientific">Aeoliella straminimaris</name>
    <dbReference type="NCBI Taxonomy" id="2954799"/>
    <lineage>
        <taxon>Bacteria</taxon>
        <taxon>Pseudomonadati</taxon>
        <taxon>Planctomycetota</taxon>
        <taxon>Planctomycetia</taxon>
        <taxon>Pirellulales</taxon>
        <taxon>Lacipirellulaceae</taxon>
        <taxon>Aeoliella</taxon>
    </lineage>
</organism>
<feature type="compositionally biased region" description="Acidic residues" evidence="12">
    <location>
        <begin position="1059"/>
        <end position="1074"/>
    </location>
</feature>
<feature type="region of interest" description="Disordered" evidence="12">
    <location>
        <begin position="1811"/>
        <end position="1851"/>
    </location>
</feature>
<evidence type="ECO:0000313" key="16">
    <source>
        <dbReference type="Proteomes" id="UP001155241"/>
    </source>
</evidence>
<feature type="domain" description="Malectin" evidence="13">
    <location>
        <begin position="42"/>
        <end position="188"/>
    </location>
</feature>
<keyword evidence="16" id="KW-1185">Reference proteome</keyword>
<evidence type="ECO:0000256" key="4">
    <source>
        <dbReference type="ARBA" id="ARBA00022490"/>
    </source>
</evidence>
<comment type="subcellular location">
    <subcellularLocation>
        <location evidence="2">Cytoplasm</location>
    </subcellularLocation>
    <subcellularLocation>
        <location evidence="1">Endoplasmic reticulum membrane</location>
        <topology evidence="1">Single-pass type I membrane protein</topology>
    </subcellularLocation>
</comment>
<evidence type="ECO:0000256" key="12">
    <source>
        <dbReference type="SAM" id="MobiDB-lite"/>
    </source>
</evidence>
<keyword evidence="5" id="KW-0812">Transmembrane</keyword>
<feature type="domain" description="Malectin" evidence="13">
    <location>
        <begin position="2072"/>
        <end position="2235"/>
    </location>
</feature>
<dbReference type="InterPro" id="IPR008979">
    <property type="entry name" value="Galactose-bd-like_sf"/>
</dbReference>
<dbReference type="InterPro" id="IPR031549">
    <property type="entry name" value="ASH"/>
</dbReference>
<feature type="domain" description="Abnormal spindle-like microcephaly-associated protein ASH" evidence="14">
    <location>
        <begin position="494"/>
        <end position="590"/>
    </location>
</feature>
<evidence type="ECO:0000259" key="14">
    <source>
        <dbReference type="Pfam" id="PF15780"/>
    </source>
</evidence>
<keyword evidence="8" id="KW-1133">Transmembrane helix</keyword>
<evidence type="ECO:0000313" key="15">
    <source>
        <dbReference type="EMBL" id="MCO6047518.1"/>
    </source>
</evidence>
<keyword evidence="9" id="KW-0472">Membrane</keyword>
<feature type="region of interest" description="Disordered" evidence="12">
    <location>
        <begin position="1658"/>
        <end position="1684"/>
    </location>
</feature>
<evidence type="ECO:0000256" key="10">
    <source>
        <dbReference type="ARBA" id="ARBA00023180"/>
    </source>
</evidence>
<keyword evidence="7" id="KW-0256">Endoplasmic reticulum</keyword>
<dbReference type="PANTHER" id="PTHR13460">
    <property type="match status" value="1"/>
</dbReference>
<feature type="compositionally biased region" description="Polar residues" evidence="12">
    <location>
        <begin position="1818"/>
        <end position="1835"/>
    </location>
</feature>
<keyword evidence="10" id="KW-0325">Glycoprotein</keyword>
<dbReference type="SUPFAM" id="SSF63829">
    <property type="entry name" value="Calcium-dependent phosphotriesterase"/>
    <property type="match status" value="1"/>
</dbReference>
<keyword evidence="4" id="KW-0963">Cytoplasm</keyword>
<dbReference type="InterPro" id="IPR039155">
    <property type="entry name" value="MLEC"/>
</dbReference>
<sequence>MKSRKRKNSLKQLKNRRTRQRNLQVESLEDRRLLAVLGNPLYRINAGGSELAASPVWQADTGASPASYLVDGNTAVSSTGNTIDTSSPSIPAGTPMELFQTERFDKAGPGNMEWDFPVTPGDYEVRLYFAETWSGAFSTGVRAFDVSIEGALALDNYDVFAAAGPLTGIVESFTVTSDSVLDIDFGRVSQNPSIKGIEIIPWVDDQSSSLAASSTTVAFDDTLLGETVQQVITLTNNGVSGAPDITIDPALAELTPSTTPFSFQFEASTPIVLAAGQSTTVTIQYSPTAEAIDTATLSIPHDGDGSPLDIALSGTGVAETTDENILYRVNAGGSELAGTPVWTEDSSANPSPYSNAQTDGNSGTNSNTETVSYDSSVPVGTPTELFQTQRFDNPSGGNMEWDFDVSPGIYEVRLYFVEVYSDTYVEGGRVFDISIEDAVVEPNYDIYADVGELTAVMKSYLVSSDANLDIDFGRVTQNPTVAGIEIVAIPSGTLLPSTTEVDFGGVLVDDTSIMQVTLTNDHPSSGPDITIDPTQATLSPESGPFSFVFTQMAPIVLAPGEATTLTVTYSPTAEATDGATLTIPHSDSGSPLQIQLSGAGVTEVPVSFQKSVLSNTTGLSRPTSMQFGPDGRLYISQQSGLIRVYDVVQNGANDYEVVQAETISLLQTILNHDDDGTPRPDITTRLVTGILVVGTAENPVIYVGSSDPRIGGGNDGEDTNLDTNSSIISRLTYNGSSWEKLDLVRGLPRSDEQHAINGMVLDPNDPTILYVTVGGNTNMGAPSNNFAFLPEYAYSAAILTVDLAAIGETTYDLPTLDDEDQPGVDVSDPFGGNNGKNQAILEANGPVQIYAAGLRNPFDIVIDEQGRMYSIDNGPNAGWGGLPINEGPEGNATNDVNEADSETHGDGLHYITGEGYYGGHPNPTRSNMNNTFNVSNPQSPIFENNPIESDYQEPGVDDGSLVVYPYSTNGMAVYGAGTFGGAMQGDLLTASFDNTIKRIKLNAAGDAIEFSEDLFSNVGFRPLDVIAPAAGPYTGSIWVIDIATNAVYVFEPQESSNGTEDDRDGDGYSNDDELANNTNPDNPADVPADYDGDFLSNLLDPDDDNDSILDEVDYFAIDPDNGLTTPVGTFYSWENEGEDLGGILGMGFTGLMSNGVDNYELLFDAESVTAGGAAGVFTVDAAGAGTALGSANTQFQGFQFGFNASGETVPFAATTRVLAPFGGHTPQAGQEMGLTLGLGDQDNFVQLVLSGEGGGAIQVVSEFDGVDTVVASQALTLPGPSSVDFWLTIDPIAMTMQASYAIDDGLRTDLGAAIAIPSSWLAGAMAAGIISRDAVGDSLPVTWDHLGVVSDAPSDGHAAAKVEAYPFGSINNSSTARDDSFRIYNNSTNGSQITSILIDLSTSFMPDMLFDPNGTAGDTRGIDMIAQQGVLETGQLSHSFLSPRDGGFAQLQINFSDFDAAELFTFRTDVDPTSVQGSVPPGPSNAADISGLEIAGATITITFDDNTQLAGQLFALDEGVDFYKVHSEVVMTEDPITAAPIISLLGASTPGIVTSASQTIRVTGPAGASVRLLQTEVALHLDGVPGGGFDIDPYEGNKVVNVFDEVATIGLTGYVDIPVTLSDTLEAGGLNYFTAVIEEPDGRTTDLSNVVKVALNDLPPGSTTGSGGNEAPSTSSVIASPDETTSGPITVTAVATDSADVVAAAEYFIDTVGAEGTGTPLAATDGAFDETAEDLTGAISASLFDGLSVGTHTLYVRSQDAQGLWGTVATTTFTKLGTGEETVLYRVNAGGQEVAGDPVWGVDTAASPSIYGNGGDADSNSRANSTNTAIDTSHASIPAGTPMSVFQSNRADPPNGTNIEYDFPVTPGQYTVRLYFAEIWEGAFSVGTRNFDVEIEGVVVLDNYDIFAAAGAGYAGVVETLIVSSDDNLDINLLRGALAPQVSGIEIIGGTTGGSSNQSPSASGVLLSPASTTSGPISITATADDTDGTITAAEYFIDTIGAEGTGIAMSAGDGTFDEANESVTATISAATFDGLSIGEHTIYVRALDSDGAWSTVASATLTKEEVIVAENVLLRINAGGEAVAGDPTWEADTAADPHEFSNAGLNEANSDVLTTTATIDTTDASLPAGTPASIFQTSRFDNPENADLAFDIPLGIGEYEVRFYFAEIDPNSFGEGLRVFDVSVEEQLVLDDFDIYAAAGMAGNKGIMRSFIVSSSSELDIDFFAETGNPMVSAIEILPFEGSGTLAAFTTLSASVPSETSEAALLDDVFADEATFEADNGDLLLLLAQSSSDEEVATISTGSSEEAEETADIFADFGLDSEL</sequence>
<dbReference type="NCBIfam" id="NF012200">
    <property type="entry name" value="choice_anch_D"/>
    <property type="match status" value="2"/>
</dbReference>
<feature type="compositionally biased region" description="Polar residues" evidence="12">
    <location>
        <begin position="344"/>
        <end position="375"/>
    </location>
</feature>
<dbReference type="GO" id="GO:0016020">
    <property type="term" value="C:membrane"/>
    <property type="evidence" value="ECO:0007669"/>
    <property type="project" value="TreeGrafter"/>
</dbReference>
<dbReference type="InterPro" id="IPR021720">
    <property type="entry name" value="Malectin_dom"/>
</dbReference>
<feature type="region of interest" description="Disordered" evidence="12">
    <location>
        <begin position="1"/>
        <end position="20"/>
    </location>
</feature>
<dbReference type="SUPFAM" id="SSF49785">
    <property type="entry name" value="Galactose-binding domain-like"/>
    <property type="match status" value="2"/>
</dbReference>
<dbReference type="PANTHER" id="PTHR13460:SF0">
    <property type="entry name" value="MALECTIN"/>
    <property type="match status" value="1"/>
</dbReference>
<evidence type="ECO:0000256" key="5">
    <source>
        <dbReference type="ARBA" id="ARBA00022692"/>
    </source>
</evidence>
<evidence type="ECO:0000256" key="6">
    <source>
        <dbReference type="ARBA" id="ARBA00022729"/>
    </source>
</evidence>
<feature type="compositionally biased region" description="Polar residues" evidence="12">
    <location>
        <begin position="1671"/>
        <end position="1684"/>
    </location>
</feature>
<feature type="region of interest" description="Disordered" evidence="12">
    <location>
        <begin position="1053"/>
        <end position="1097"/>
    </location>
</feature>
<name>A0A9X2JK22_9BACT</name>
<dbReference type="Pfam" id="PF11721">
    <property type="entry name" value="Malectin"/>
    <property type="match status" value="4"/>
</dbReference>
<evidence type="ECO:0000256" key="7">
    <source>
        <dbReference type="ARBA" id="ARBA00022824"/>
    </source>
</evidence>
<feature type="domain" description="Malectin" evidence="13">
    <location>
        <begin position="327"/>
        <end position="478"/>
    </location>
</feature>
<dbReference type="InterPro" id="IPR011042">
    <property type="entry name" value="6-blade_b-propeller_TolB-like"/>
</dbReference>
<evidence type="ECO:0000256" key="2">
    <source>
        <dbReference type="ARBA" id="ARBA00004496"/>
    </source>
</evidence>
<reference evidence="15" key="1">
    <citation type="submission" date="2022-06" db="EMBL/GenBank/DDBJ databases">
        <title>Aeoliella straminimaris, a novel planctomycete from sediments.</title>
        <authorList>
            <person name="Vitorino I.R."/>
            <person name="Lage O.M."/>
        </authorList>
    </citation>
    <scope>NUCLEOTIDE SEQUENCE</scope>
    <source>
        <strain evidence="15">ICT_H6.2</strain>
    </source>
</reference>
<keyword evidence="6" id="KW-0732">Signal</keyword>
<evidence type="ECO:0000259" key="13">
    <source>
        <dbReference type="Pfam" id="PF11721"/>
    </source>
</evidence>
<gene>
    <name evidence="15" type="ORF">NG895_26745</name>
</gene>
<evidence type="ECO:0000256" key="9">
    <source>
        <dbReference type="ARBA" id="ARBA00023136"/>
    </source>
</evidence>
<dbReference type="RefSeq" id="WP_252855628.1">
    <property type="nucleotide sequence ID" value="NZ_JAMXLR010000092.1"/>
</dbReference>
<dbReference type="Gene3D" id="2.60.40.10">
    <property type="entry name" value="Immunoglobulins"/>
    <property type="match status" value="3"/>
</dbReference>
<dbReference type="GO" id="GO:0030246">
    <property type="term" value="F:carbohydrate binding"/>
    <property type="evidence" value="ECO:0007669"/>
    <property type="project" value="InterPro"/>
</dbReference>